<dbReference type="InParanoid" id="W5J9Y0"/>
<reference evidence="1" key="2">
    <citation type="submission" date="2010-05" db="EMBL/GenBank/DDBJ databases">
        <authorList>
            <person name="Almeida L.G."/>
            <person name="Nicolas M.F."/>
            <person name="Souza R.C."/>
            <person name="Vasconcelos A.T.R."/>
        </authorList>
    </citation>
    <scope>NUCLEOTIDE SEQUENCE</scope>
</reference>
<reference evidence="1" key="3">
    <citation type="journal article" date="2013" name="Nucleic Acids Res.">
        <title>The genome of Anopheles darlingi, the main neotropical malaria vector.</title>
        <authorList>
            <person name="Marinotti O."/>
            <person name="Cerqueira G.C."/>
            <person name="de Almeida L.G."/>
            <person name="Ferro M.I."/>
            <person name="Loreto E.L."/>
            <person name="Zaha A."/>
            <person name="Teixeira S.M."/>
            <person name="Wespiser A.R."/>
            <person name="Almeida E Silva A."/>
            <person name="Schlindwein A.D."/>
            <person name="Pacheco A.C."/>
            <person name="Silva A.L."/>
            <person name="Graveley B.R."/>
            <person name="Walenz B.P."/>
            <person name="Lima Bde A."/>
            <person name="Ribeiro C.A."/>
            <person name="Nunes-Silva C.G."/>
            <person name="de Carvalho C.R."/>
            <person name="Soares C.M."/>
            <person name="de Menezes C.B."/>
            <person name="Matiolli C."/>
            <person name="Caffrey D."/>
            <person name="Araujo D.A."/>
            <person name="de Oliveira D.M."/>
            <person name="Golenbock D."/>
            <person name="Grisard E.C."/>
            <person name="Fantinatti-Garboggini F."/>
            <person name="de Carvalho F.M."/>
            <person name="Barcellos F.G."/>
            <person name="Prosdocimi F."/>
            <person name="May G."/>
            <person name="Azevedo Junior G.M."/>
            <person name="Guimaraes G.M."/>
            <person name="Goldman G.H."/>
            <person name="Padilha I.Q."/>
            <person name="Batista Jda S."/>
            <person name="Ferro J.A."/>
            <person name="Ribeiro J.M."/>
            <person name="Fietto J.L."/>
            <person name="Dabbas K.M."/>
            <person name="Cerdeira L."/>
            <person name="Agnez-Lima L.F."/>
            <person name="Brocchi M."/>
            <person name="de Carvalho M.O."/>
            <person name="Teixeira Mde M."/>
            <person name="Diniz Maia Mde M."/>
            <person name="Goldman M.H."/>
            <person name="Cruz Schneider M.P."/>
            <person name="Felipe M.S."/>
            <person name="Hungria M."/>
            <person name="Nicolas M.F."/>
            <person name="Pereira M."/>
            <person name="Montes M.A."/>
            <person name="Cantao M.E."/>
            <person name="Vincentz M."/>
            <person name="Rafael M.S."/>
            <person name="Silverman N."/>
            <person name="Stoco P.H."/>
            <person name="Souza R.C."/>
            <person name="Vicentini R."/>
            <person name="Gazzinelli R.T."/>
            <person name="Neves Rde O."/>
            <person name="Silva R."/>
            <person name="Astolfi-Filho S."/>
            <person name="Maciel T.E."/>
            <person name="Urmenyi T.P."/>
            <person name="Tadei W.P."/>
            <person name="Camargo E.P."/>
            <person name="de Vasconcelos A.T."/>
        </authorList>
    </citation>
    <scope>NUCLEOTIDE SEQUENCE</scope>
</reference>
<reference evidence="1" key="1">
    <citation type="journal article" date="2010" name="BMC Genomics">
        <title>Combination of measures distinguishes pre-miRNAs from other stem-loops in the genome of the newly sequenced Anopheles darlingi.</title>
        <authorList>
            <person name="Mendes N.D."/>
            <person name="Freitas A.T."/>
            <person name="Vasconcelos A.T."/>
            <person name="Sagot M.F."/>
        </authorList>
    </citation>
    <scope>NUCLEOTIDE SEQUENCE</scope>
</reference>
<gene>
    <name evidence="1" type="ORF">AND_007093</name>
</gene>
<accession>W5J9Y0</accession>
<comment type="caution">
    <text evidence="1">The sequence shown here is derived from an EMBL/GenBank/DDBJ whole genome shotgun (WGS) entry which is preliminary data.</text>
</comment>
<dbReference type="EMBL" id="ADMH02001732">
    <property type="protein sequence ID" value="ETN61267.1"/>
    <property type="molecule type" value="Genomic_DNA"/>
</dbReference>
<dbReference type="HOGENOM" id="CLU_2796020_0_0_1"/>
<organism evidence="1">
    <name type="scientific">Anopheles darlingi</name>
    <name type="common">Mosquito</name>
    <dbReference type="NCBI Taxonomy" id="43151"/>
    <lineage>
        <taxon>Eukaryota</taxon>
        <taxon>Metazoa</taxon>
        <taxon>Ecdysozoa</taxon>
        <taxon>Arthropoda</taxon>
        <taxon>Hexapoda</taxon>
        <taxon>Insecta</taxon>
        <taxon>Pterygota</taxon>
        <taxon>Neoptera</taxon>
        <taxon>Endopterygota</taxon>
        <taxon>Diptera</taxon>
        <taxon>Nematocera</taxon>
        <taxon>Culicoidea</taxon>
        <taxon>Culicidae</taxon>
        <taxon>Anophelinae</taxon>
        <taxon>Anopheles</taxon>
    </lineage>
</organism>
<dbReference type="AlphaFoldDB" id="W5J9Y0"/>
<name>W5J9Y0_ANODA</name>
<sequence>MAQRKTIANETPLFTSSPDTAAGILGLFFLKHFFLGPARKVVAIALNSVKKVCAIIPQLQPRNRIGHV</sequence>
<proteinExistence type="predicted"/>
<evidence type="ECO:0000313" key="1">
    <source>
        <dbReference type="EMBL" id="ETN61267.1"/>
    </source>
</evidence>
<protein>
    <submittedName>
        <fullName evidence="1">Uncharacterized protein</fullName>
    </submittedName>
</protein>